<keyword evidence="1" id="KW-1133">Transmembrane helix</keyword>
<gene>
    <name evidence="2" type="ORF">KZZ10_15055</name>
</gene>
<accession>A0A953NEX6</accession>
<name>A0A953NEX6_9BURK</name>
<reference evidence="2" key="1">
    <citation type="submission" date="2021-07" db="EMBL/GenBank/DDBJ databases">
        <title>New genus and species of the family Alcaligenaceae.</title>
        <authorList>
            <person name="Hahn M.W."/>
        </authorList>
    </citation>
    <scope>NUCLEOTIDE SEQUENCE</scope>
    <source>
        <strain evidence="2">LF4-65</strain>
    </source>
</reference>
<dbReference type="EMBL" id="JAHXRI010000025">
    <property type="protein sequence ID" value="MBZ1351961.1"/>
    <property type="molecule type" value="Genomic_DNA"/>
</dbReference>
<keyword evidence="3" id="KW-1185">Reference proteome</keyword>
<dbReference type="InterPro" id="IPR046035">
    <property type="entry name" value="DUF5993"/>
</dbReference>
<dbReference type="Pfam" id="PF19455">
    <property type="entry name" value="DUF5993"/>
    <property type="match status" value="1"/>
</dbReference>
<comment type="caution">
    <text evidence="2">The sequence shown here is derived from an EMBL/GenBank/DDBJ whole genome shotgun (WGS) entry which is preliminary data.</text>
</comment>
<evidence type="ECO:0000313" key="3">
    <source>
        <dbReference type="Proteomes" id="UP000739565"/>
    </source>
</evidence>
<evidence type="ECO:0000256" key="1">
    <source>
        <dbReference type="SAM" id="Phobius"/>
    </source>
</evidence>
<protein>
    <submittedName>
        <fullName evidence="2">Uncharacterized protein</fullName>
    </submittedName>
</protein>
<sequence>MIMMLPFLSALLAIWFSLRGNRPYTIWAWIFTFVIFLAWMHYHMTDKLNISL</sequence>
<feature type="transmembrane region" description="Helical" evidence="1">
    <location>
        <begin position="26"/>
        <end position="42"/>
    </location>
</feature>
<dbReference type="Proteomes" id="UP000739565">
    <property type="component" value="Unassembled WGS sequence"/>
</dbReference>
<keyword evidence="1" id="KW-0812">Transmembrane</keyword>
<organism evidence="2 3">
    <name type="scientific">Zwartia hollandica</name>
    <dbReference type="NCBI Taxonomy" id="324606"/>
    <lineage>
        <taxon>Bacteria</taxon>
        <taxon>Pseudomonadati</taxon>
        <taxon>Pseudomonadota</taxon>
        <taxon>Betaproteobacteria</taxon>
        <taxon>Burkholderiales</taxon>
        <taxon>Alcaligenaceae</taxon>
        <taxon>Zwartia</taxon>
    </lineage>
</organism>
<dbReference type="RefSeq" id="WP_259662367.1">
    <property type="nucleotide sequence ID" value="NZ_JAHXRI010000025.1"/>
</dbReference>
<proteinExistence type="predicted"/>
<evidence type="ECO:0000313" key="2">
    <source>
        <dbReference type="EMBL" id="MBZ1351961.1"/>
    </source>
</evidence>
<keyword evidence="1" id="KW-0472">Membrane</keyword>
<dbReference type="AlphaFoldDB" id="A0A953NEX6"/>